<feature type="signal peptide" evidence="1">
    <location>
        <begin position="1"/>
        <end position="18"/>
    </location>
</feature>
<dbReference type="SUPFAM" id="SSF51182">
    <property type="entry name" value="RmlC-like cupins"/>
    <property type="match status" value="1"/>
</dbReference>
<keyword evidence="1" id="KW-0732">Signal</keyword>
<evidence type="ECO:0000259" key="2">
    <source>
        <dbReference type="Pfam" id="PF07883"/>
    </source>
</evidence>
<feature type="domain" description="Cupin type-2" evidence="2">
    <location>
        <begin position="50"/>
        <end position="118"/>
    </location>
</feature>
<proteinExistence type="predicted"/>
<dbReference type="RefSeq" id="WP_264728042.1">
    <property type="nucleotide sequence ID" value="NZ_JAPDNR010000001.1"/>
</dbReference>
<dbReference type="PANTHER" id="PTHR38599:SF1">
    <property type="entry name" value="CUPIN DOMAIN PROTEIN (AFU_ORTHOLOGUE AFUA_3G13620)"/>
    <property type="match status" value="1"/>
</dbReference>
<gene>
    <name evidence="3" type="ORF">OL497_04190</name>
</gene>
<evidence type="ECO:0000313" key="3">
    <source>
        <dbReference type="EMBL" id="MCW3483076.1"/>
    </source>
</evidence>
<feature type="chain" id="PRO_5047490750" evidence="1">
    <location>
        <begin position="19"/>
        <end position="132"/>
    </location>
</feature>
<dbReference type="Gene3D" id="2.60.120.10">
    <property type="entry name" value="Jelly Rolls"/>
    <property type="match status" value="1"/>
</dbReference>
<dbReference type="EMBL" id="JAPDNS010000001">
    <property type="protein sequence ID" value="MCW3483076.1"/>
    <property type="molecule type" value="Genomic_DNA"/>
</dbReference>
<dbReference type="PANTHER" id="PTHR38599">
    <property type="entry name" value="CUPIN DOMAIN PROTEIN (AFU_ORTHOLOGUE AFUA_3G13620)"/>
    <property type="match status" value="1"/>
</dbReference>
<dbReference type="Pfam" id="PF07883">
    <property type="entry name" value="Cupin_2"/>
    <property type="match status" value="1"/>
</dbReference>
<name>A0ABT3IGK7_9BACT</name>
<dbReference type="InterPro" id="IPR011051">
    <property type="entry name" value="RmlC_Cupin_sf"/>
</dbReference>
<accession>A0ABT3IGK7</accession>
<dbReference type="Proteomes" id="UP001207742">
    <property type="component" value="Unassembled WGS sequence"/>
</dbReference>
<evidence type="ECO:0000313" key="4">
    <source>
        <dbReference type="Proteomes" id="UP001207742"/>
    </source>
</evidence>
<organism evidence="3 4">
    <name type="scientific">Chitinophaga nivalis</name>
    <dbReference type="NCBI Taxonomy" id="2991709"/>
    <lineage>
        <taxon>Bacteria</taxon>
        <taxon>Pseudomonadati</taxon>
        <taxon>Bacteroidota</taxon>
        <taxon>Chitinophagia</taxon>
        <taxon>Chitinophagales</taxon>
        <taxon>Chitinophagaceae</taxon>
        <taxon>Chitinophaga</taxon>
    </lineage>
</organism>
<dbReference type="InterPro" id="IPR014710">
    <property type="entry name" value="RmlC-like_jellyroll"/>
</dbReference>
<sequence length="132" mass="14440">MKIIGICCLLLFWGRLQAQTKPVAGVGRKTLLTQILAPQTVEEVKMEAITLAPGAAAPAHYHPGEVYGYVTAGEIWYQPAGDSLVRLHAGDPFREAAGKQILVFKNAQTNQPATFLVFYLLKKNQPVIILQP</sequence>
<comment type="caution">
    <text evidence="3">The sequence shown here is derived from an EMBL/GenBank/DDBJ whole genome shotgun (WGS) entry which is preliminary data.</text>
</comment>
<reference evidence="3 4" key="1">
    <citation type="submission" date="2022-10" db="EMBL/GenBank/DDBJ databases">
        <title>Chitinophaga nivalis PC15 sp. nov., isolated from Pyeongchang county, South Korea.</title>
        <authorList>
            <person name="Trinh H.N."/>
        </authorList>
    </citation>
    <scope>NUCLEOTIDE SEQUENCE [LARGE SCALE GENOMIC DNA]</scope>
    <source>
        <strain evidence="3 4">PC14</strain>
    </source>
</reference>
<evidence type="ECO:0000256" key="1">
    <source>
        <dbReference type="SAM" id="SignalP"/>
    </source>
</evidence>
<keyword evidence="4" id="KW-1185">Reference proteome</keyword>
<protein>
    <submittedName>
        <fullName evidence="3">Cupin domain-containing protein</fullName>
    </submittedName>
</protein>
<dbReference type="InterPro" id="IPR013096">
    <property type="entry name" value="Cupin_2"/>
</dbReference>